<feature type="compositionally biased region" description="Low complexity" evidence="3">
    <location>
        <begin position="153"/>
        <end position="168"/>
    </location>
</feature>
<evidence type="ECO:0000313" key="4">
    <source>
        <dbReference type="EMBL" id="OEU17096.1"/>
    </source>
</evidence>
<proteinExistence type="inferred from homology"/>
<feature type="region of interest" description="Disordered" evidence="3">
    <location>
        <begin position="142"/>
        <end position="176"/>
    </location>
</feature>
<dbReference type="AlphaFoldDB" id="A0A1E7FG25"/>
<dbReference type="OrthoDB" id="191139at2759"/>
<evidence type="ECO:0000256" key="2">
    <source>
        <dbReference type="ARBA" id="ARBA00023002"/>
    </source>
</evidence>
<comment type="similarity">
    <text evidence="1">Belongs to the short-chain dehydrogenases/reductases (SDR) family.</text>
</comment>
<dbReference type="PANTHER" id="PTHR24320">
    <property type="entry name" value="RETINOL DEHYDROGENASE"/>
    <property type="match status" value="1"/>
</dbReference>
<sequence length="506" mass="56784">MAKISVTRYDRTRSFIIIFLLLSSINIIRGVNSLTSTTATATSLPRGLPYDKIVELSQKRYCTNSPKSNDNEPMKGRVAVITGAAGGIGGEISTLIYRLGGTVIALDRNTNGLEQLRNKILSQVTIPVQQQEVVVRVVDSNSNFNSDSDDSSNSDADYNNINRSNTSNSDDDDNDESRIWTIQTNHEDLSSVASTAELIKSRYNHIDLLINNAGMTYPTDIHQQLTMEDEENDNRKNVLSAHGKDLVFTVNYLSHFLLTEKLLPSLYSSNNDDDNNNKENGRIVHITSTYHWKVDGNELMIPDVSLDNDDGPIAYQSDPKKQSSKHFERSYADTKLAQLWHSRAIGSRLKKRQQISSSNTICSVCACPTWASTYIAGNDGSEGKEFLDKYAYSILNCGPGITSSINAIFRQDDELDDAINDGSSFVANSRIVEYLYPANILSSDLVTNKLKWRDVLTDFASVLLLLLQKFTHEELIIQQTSPESFQDKQKIDQFYEWSLKEVQQWL</sequence>
<dbReference type="InterPro" id="IPR036291">
    <property type="entry name" value="NAD(P)-bd_dom_sf"/>
</dbReference>
<dbReference type="PANTHER" id="PTHR24320:SF148">
    <property type="entry name" value="NAD(P)-BINDING ROSSMANN-FOLD SUPERFAMILY PROTEIN"/>
    <property type="match status" value="1"/>
</dbReference>
<dbReference type="Gene3D" id="3.40.50.720">
    <property type="entry name" value="NAD(P)-binding Rossmann-like Domain"/>
    <property type="match status" value="1"/>
</dbReference>
<dbReference type="GO" id="GO:0016491">
    <property type="term" value="F:oxidoreductase activity"/>
    <property type="evidence" value="ECO:0007669"/>
    <property type="project" value="UniProtKB-KW"/>
</dbReference>
<dbReference type="InParanoid" id="A0A1E7FG25"/>
<keyword evidence="5" id="KW-1185">Reference proteome</keyword>
<keyword evidence="2" id="KW-0560">Oxidoreductase</keyword>
<evidence type="ECO:0000256" key="1">
    <source>
        <dbReference type="ARBA" id="ARBA00006484"/>
    </source>
</evidence>
<gene>
    <name evidence="4" type="ORF">FRACYDRAFT_237504</name>
</gene>
<accession>A0A1E7FG25</accession>
<dbReference type="Proteomes" id="UP000095751">
    <property type="component" value="Unassembled WGS sequence"/>
</dbReference>
<name>A0A1E7FG25_9STRA</name>
<organism evidence="4 5">
    <name type="scientific">Fragilariopsis cylindrus CCMP1102</name>
    <dbReference type="NCBI Taxonomy" id="635003"/>
    <lineage>
        <taxon>Eukaryota</taxon>
        <taxon>Sar</taxon>
        <taxon>Stramenopiles</taxon>
        <taxon>Ochrophyta</taxon>
        <taxon>Bacillariophyta</taxon>
        <taxon>Bacillariophyceae</taxon>
        <taxon>Bacillariophycidae</taxon>
        <taxon>Bacillariales</taxon>
        <taxon>Bacillariaceae</taxon>
        <taxon>Fragilariopsis</taxon>
    </lineage>
</organism>
<dbReference type="InterPro" id="IPR002347">
    <property type="entry name" value="SDR_fam"/>
</dbReference>
<dbReference type="Pfam" id="PF00106">
    <property type="entry name" value="adh_short"/>
    <property type="match status" value="2"/>
</dbReference>
<dbReference type="EMBL" id="KV784357">
    <property type="protein sequence ID" value="OEU17096.1"/>
    <property type="molecule type" value="Genomic_DNA"/>
</dbReference>
<protein>
    <submittedName>
        <fullName evidence="4">NAD(P)-binding protein</fullName>
    </submittedName>
</protein>
<evidence type="ECO:0000313" key="5">
    <source>
        <dbReference type="Proteomes" id="UP000095751"/>
    </source>
</evidence>
<dbReference type="KEGG" id="fcy:FRACYDRAFT_237504"/>
<reference evidence="4 5" key="1">
    <citation type="submission" date="2016-09" db="EMBL/GenBank/DDBJ databases">
        <title>Extensive genetic diversity and differential bi-allelic expression allows diatom success in the polar Southern Ocean.</title>
        <authorList>
            <consortium name="DOE Joint Genome Institute"/>
            <person name="Mock T."/>
            <person name="Otillar R.P."/>
            <person name="Strauss J."/>
            <person name="Dupont C."/>
            <person name="Frickenhaus S."/>
            <person name="Maumus F."/>
            <person name="Mcmullan M."/>
            <person name="Sanges R."/>
            <person name="Schmutz J."/>
            <person name="Toseland A."/>
            <person name="Valas R."/>
            <person name="Veluchamy A."/>
            <person name="Ward B.J."/>
            <person name="Allen A."/>
            <person name="Barry K."/>
            <person name="Falciatore A."/>
            <person name="Ferrante M."/>
            <person name="Fortunato A.E."/>
            <person name="Gloeckner G."/>
            <person name="Gruber A."/>
            <person name="Hipkin R."/>
            <person name="Janech M."/>
            <person name="Kroth P."/>
            <person name="Leese F."/>
            <person name="Lindquist E."/>
            <person name="Lyon B.R."/>
            <person name="Martin J."/>
            <person name="Mayer C."/>
            <person name="Parker M."/>
            <person name="Quesneville H."/>
            <person name="Raymond J."/>
            <person name="Uhlig C."/>
            <person name="Valentin K.U."/>
            <person name="Worden A.Z."/>
            <person name="Armbrust E.V."/>
            <person name="Bowler C."/>
            <person name="Green B."/>
            <person name="Moulton V."/>
            <person name="Van Oosterhout C."/>
            <person name="Grigoriev I."/>
        </authorList>
    </citation>
    <scope>NUCLEOTIDE SEQUENCE [LARGE SCALE GENOMIC DNA]</scope>
    <source>
        <strain evidence="4 5">CCMP1102</strain>
    </source>
</reference>
<dbReference type="SUPFAM" id="SSF51735">
    <property type="entry name" value="NAD(P)-binding Rossmann-fold domains"/>
    <property type="match status" value="1"/>
</dbReference>
<evidence type="ECO:0000256" key="3">
    <source>
        <dbReference type="SAM" id="MobiDB-lite"/>
    </source>
</evidence>